<reference evidence="2" key="1">
    <citation type="submission" date="2016-12" db="EMBL/GenBank/DDBJ databases">
        <authorList>
            <person name="Varghese N."/>
            <person name="Submissions S."/>
        </authorList>
    </citation>
    <scope>NUCLEOTIDE SEQUENCE [LARGE SCALE GENOMIC DNA]</scope>
    <source>
        <strain evidence="2">DSM 16779</strain>
    </source>
</reference>
<gene>
    <name evidence="1" type="ORF">SAMN05421769_0778</name>
</gene>
<evidence type="ECO:0008006" key="3">
    <source>
        <dbReference type="Google" id="ProtNLM"/>
    </source>
</evidence>
<dbReference type="AlphaFoldDB" id="A0A1N6EWS4"/>
<organism evidence="1 2">
    <name type="scientific">Chryseobacterium scophthalmum</name>
    <dbReference type="NCBI Taxonomy" id="59733"/>
    <lineage>
        <taxon>Bacteria</taxon>
        <taxon>Pseudomonadati</taxon>
        <taxon>Bacteroidota</taxon>
        <taxon>Flavobacteriia</taxon>
        <taxon>Flavobacteriales</taxon>
        <taxon>Weeksellaceae</taxon>
        <taxon>Chryseobacterium group</taxon>
        <taxon>Chryseobacterium</taxon>
    </lineage>
</organism>
<dbReference type="Proteomes" id="UP000184782">
    <property type="component" value="Unassembled WGS sequence"/>
</dbReference>
<name>A0A1N6EWS4_9FLAO</name>
<dbReference type="EMBL" id="FSRQ01000001">
    <property type="protein sequence ID" value="SIN87542.1"/>
    <property type="molecule type" value="Genomic_DNA"/>
</dbReference>
<keyword evidence="2" id="KW-1185">Reference proteome</keyword>
<evidence type="ECO:0000313" key="1">
    <source>
        <dbReference type="EMBL" id="SIN87542.1"/>
    </source>
</evidence>
<dbReference type="RefSeq" id="WP_074228926.1">
    <property type="nucleotide sequence ID" value="NZ_FSRQ01000001.1"/>
</dbReference>
<accession>A0A1N6EWS4</accession>
<dbReference type="STRING" id="59733.SAMN05421769_0778"/>
<evidence type="ECO:0000313" key="2">
    <source>
        <dbReference type="Proteomes" id="UP000184782"/>
    </source>
</evidence>
<sequence>MQVKLMKAKKVPGIPLQVKGNFHDTESIQKLENAHEAELKYNILKERFFEINKWGAYSKDNIADFTLCDSSGDKVDRSPIIGDYIKILLSEIKNPETEDYQWVRIDMIDKTNPNRIMMQCRPSKLPGNEFAGKTVHFHSANTTSTFVISKGNDYVKMAIYGRNEKPNQNTDIISSVKNMFIAFGRMVGSSKIQWKQLTDGMVSLK</sequence>
<protein>
    <recommendedName>
        <fullName evidence="3">DUF1990 domain-containing protein</fullName>
    </recommendedName>
</protein>
<proteinExistence type="predicted"/>